<reference evidence="3" key="2">
    <citation type="submission" date="2019-10" db="EMBL/GenBank/DDBJ databases">
        <authorList>
            <consortium name="NCBI Genome Project"/>
        </authorList>
    </citation>
    <scope>NUCLEOTIDE SEQUENCE</scope>
    <source>
        <strain evidence="3">NI907</strain>
    </source>
</reference>
<protein>
    <submittedName>
        <fullName evidence="3">Uncharacterized protein</fullName>
    </submittedName>
</protein>
<dbReference type="Proteomes" id="UP000515153">
    <property type="component" value="Unplaced"/>
</dbReference>
<reference evidence="3" key="1">
    <citation type="journal article" date="2019" name="Mol. Biol. Evol.">
        <title>Blast fungal genomes show frequent chromosomal changes, gene gains and losses, and effector gene turnover.</title>
        <authorList>
            <person name="Gomez Luciano L.B."/>
            <person name="Jason Tsai I."/>
            <person name="Chuma I."/>
            <person name="Tosa Y."/>
            <person name="Chen Y.H."/>
            <person name="Li J.Y."/>
            <person name="Li M.Y."/>
            <person name="Jade Lu M.Y."/>
            <person name="Nakayashiki H."/>
            <person name="Li W.H."/>
        </authorList>
    </citation>
    <scope>NUCLEOTIDE SEQUENCE</scope>
    <source>
        <strain evidence="3">NI907</strain>
    </source>
</reference>
<dbReference type="KEGG" id="pgri:PgNI_12031"/>
<gene>
    <name evidence="3" type="ORF">PgNI_12031</name>
</gene>
<evidence type="ECO:0000313" key="3">
    <source>
        <dbReference type="RefSeq" id="XP_030977171.1"/>
    </source>
</evidence>
<evidence type="ECO:0000313" key="2">
    <source>
        <dbReference type="Proteomes" id="UP000515153"/>
    </source>
</evidence>
<keyword evidence="2" id="KW-1185">Reference proteome</keyword>
<sequence length="130" mass="14136">MLQGSTWGQAEGGDDNWQQGRDDVPTVCDLARRQHAQTLPECEPVTQVDGGALRQKPTLKRNEILSPPRCASHRDSSKPDHQALAHFKGMHRADAAQQLLGIGIGLDVLFEHFGLVAGIDKGHDGHEDDG</sequence>
<evidence type="ECO:0000256" key="1">
    <source>
        <dbReference type="SAM" id="MobiDB-lite"/>
    </source>
</evidence>
<dbReference type="AlphaFoldDB" id="A0A6P8AQH9"/>
<organism evidence="2 3">
    <name type="scientific">Pyricularia grisea</name>
    <name type="common">Crabgrass-specific blast fungus</name>
    <name type="synonym">Magnaporthe grisea</name>
    <dbReference type="NCBI Taxonomy" id="148305"/>
    <lineage>
        <taxon>Eukaryota</taxon>
        <taxon>Fungi</taxon>
        <taxon>Dikarya</taxon>
        <taxon>Ascomycota</taxon>
        <taxon>Pezizomycotina</taxon>
        <taxon>Sordariomycetes</taxon>
        <taxon>Sordariomycetidae</taxon>
        <taxon>Magnaporthales</taxon>
        <taxon>Pyriculariaceae</taxon>
        <taxon>Pyricularia</taxon>
    </lineage>
</organism>
<dbReference type="RefSeq" id="XP_030977171.1">
    <property type="nucleotide sequence ID" value="XM_031131988.1"/>
</dbReference>
<dbReference type="GeneID" id="41966893"/>
<name>A0A6P8AQH9_PYRGI</name>
<feature type="region of interest" description="Disordered" evidence="1">
    <location>
        <begin position="1"/>
        <end position="24"/>
    </location>
</feature>
<accession>A0A6P8AQH9</accession>
<reference evidence="3" key="3">
    <citation type="submission" date="2025-08" db="UniProtKB">
        <authorList>
            <consortium name="RefSeq"/>
        </authorList>
    </citation>
    <scope>IDENTIFICATION</scope>
    <source>
        <strain evidence="3">NI907</strain>
    </source>
</reference>
<proteinExistence type="predicted"/>